<protein>
    <submittedName>
        <fullName evidence="3">Glycoprotein</fullName>
    </submittedName>
</protein>
<keyword evidence="1" id="KW-0812">Transmembrane</keyword>
<keyword evidence="1" id="KW-0472">Membrane</keyword>
<proteinExistence type="predicted"/>
<gene>
    <name evidence="3" type="ORF">FPV2s2_gp1</name>
</gene>
<organism evidence="3 4">
    <name type="scientific">Fushun phasmavirus 2</name>
    <dbReference type="NCBI Taxonomy" id="2905465"/>
    <lineage>
        <taxon>Viruses</taxon>
        <taxon>Riboviria</taxon>
        <taxon>Orthornavirae</taxon>
        <taxon>Negarnaviricota</taxon>
        <taxon>Polyploviricotina</taxon>
        <taxon>Bunyaviricetes</taxon>
        <taxon>Elliovirales</taxon>
        <taxon>Phasmaviridae</taxon>
        <taxon>Orthophasmavirus</taxon>
        <taxon>Orthophasmavirus fushunense</taxon>
    </lineage>
</organism>
<dbReference type="EMBL" id="MZ210011">
    <property type="protein sequence ID" value="UHM27635.1"/>
    <property type="molecule type" value="Viral_cRNA"/>
</dbReference>
<dbReference type="Proteomes" id="UP001156779">
    <property type="component" value="Genome"/>
</dbReference>
<evidence type="ECO:0000313" key="3">
    <source>
        <dbReference type="EMBL" id="UHM27635.1"/>
    </source>
</evidence>
<keyword evidence="4" id="KW-1185">Reference proteome</keyword>
<keyword evidence="1" id="KW-1133">Transmembrane helix</keyword>
<evidence type="ECO:0000256" key="1">
    <source>
        <dbReference type="SAM" id="Phobius"/>
    </source>
</evidence>
<evidence type="ECO:0000259" key="2">
    <source>
        <dbReference type="Pfam" id="PF07245"/>
    </source>
</evidence>
<dbReference type="Pfam" id="PF07245">
    <property type="entry name" value="Phlebovirus_G2"/>
    <property type="match status" value="1"/>
</dbReference>
<reference evidence="3 4" key="1">
    <citation type="submission" date="2021-05" db="EMBL/GenBank/DDBJ databases">
        <authorList>
            <person name="Feng G."/>
        </authorList>
    </citation>
    <scope>NUCLEOTIDE SEQUENCE [LARGE SCALE GENOMIC DNA]</scope>
    <source>
        <strain evidence="3">HFSFS235</strain>
    </source>
</reference>
<sequence length="761" mass="86029">MAFAVLLLLILYVGDFAISYQEKGKIEVSFGKITVENFKKCTIIGQDFVYDYNADVNSTVPGLWFGLISFTCDDTIGHLISKFKCKDCGIYCIYNEYIEGCQTGLPYWAGVCIGVIAGIVICAILWISSGPIGRAMYHWVLSKYYIRKDKKHEKMCRKVNKITGEQYPIVFGPCHIQDENKRSKIEANRNKLAAGLAMSITNTPIKSPSDERTPVVEDEFIKELKEMTQARGTSVPKPYHGKSDKIKYKHRVYPNIPLLLIMCLLVVVPSSDSCDTNLYLASENRICISNKCQEITSVQLTLKKGELVCFTDPKGSRFTIRINDIKVRKRYALMYYTSDYEVKTASQFNCASNGECQRGNDFKCKQGYVSAKFDSYANQTIQGFSCHHSVGYCKVATGCWHDSVCIYYKWWINAIGSYYPIYKEIVEDWEMDVNVVYKSRSLTYQLQTNRPNMNLADLVDSQFSKIPLIVTNVMFSKYKTDDHIIIYNREAYYLDAASRNMPEHNKVGDFQISLNHKEWAIDGSTIKCEPFACETSCTMPEPKLKRFVQNIEQFQKVPKYNNLYNDDMIETKTQIEGSSTMVIGNIKFDSLLVSNPDCRLSVIMTYGCKSCTEPPTVIIGASGIKKGGSVPFSSNCSFDTDLLSCNDHPTRLVLRETADACYISVGTLNQTIDVVIDYIYLGSLRPSMVIGSQDSAMDSLKHILTTDDFISMVSTTAIYFSILGTVTTIFIRGMTLYFYHRTAKIVDKTGGSHEHIHLNAV</sequence>
<name>A0A8K1XFF9_9VIRU</name>
<feature type="transmembrane region" description="Helical" evidence="1">
    <location>
        <begin position="717"/>
        <end position="739"/>
    </location>
</feature>
<evidence type="ECO:0000313" key="4">
    <source>
        <dbReference type="Proteomes" id="UP001156779"/>
    </source>
</evidence>
<feature type="transmembrane region" description="Helical" evidence="1">
    <location>
        <begin position="105"/>
        <end position="127"/>
    </location>
</feature>
<feature type="domain" description="Phlebovirus glycoprotein G2 fusion" evidence="2">
    <location>
        <begin position="274"/>
        <end position="577"/>
    </location>
</feature>
<dbReference type="InterPro" id="IPR009878">
    <property type="entry name" value="Phlebovirus_G2_fusion"/>
</dbReference>
<accession>A0A8K1XFF9</accession>
<feature type="transmembrane region" description="Helical" evidence="1">
    <location>
        <begin position="252"/>
        <end position="270"/>
    </location>
</feature>